<proteinExistence type="predicted"/>
<comment type="caution">
    <text evidence="2">The sequence shown here is derived from an EMBL/GenBank/DDBJ whole genome shotgun (WGS) entry which is preliminary data.</text>
</comment>
<name>A0A9D4Z3K4_ADICA</name>
<feature type="compositionally biased region" description="Gly residues" evidence="1">
    <location>
        <begin position="52"/>
        <end position="66"/>
    </location>
</feature>
<reference evidence="2" key="1">
    <citation type="submission" date="2021-01" db="EMBL/GenBank/DDBJ databases">
        <title>Adiantum capillus-veneris genome.</title>
        <authorList>
            <person name="Fang Y."/>
            <person name="Liao Q."/>
        </authorList>
    </citation>
    <scope>NUCLEOTIDE SEQUENCE</scope>
    <source>
        <strain evidence="2">H3</strain>
        <tissue evidence="2">Leaf</tissue>
    </source>
</reference>
<feature type="region of interest" description="Disordered" evidence="1">
    <location>
        <begin position="35"/>
        <end position="75"/>
    </location>
</feature>
<gene>
    <name evidence="2" type="ORF">GOP47_0025441</name>
</gene>
<organism evidence="2 3">
    <name type="scientific">Adiantum capillus-veneris</name>
    <name type="common">Maidenhair fern</name>
    <dbReference type="NCBI Taxonomy" id="13818"/>
    <lineage>
        <taxon>Eukaryota</taxon>
        <taxon>Viridiplantae</taxon>
        <taxon>Streptophyta</taxon>
        <taxon>Embryophyta</taxon>
        <taxon>Tracheophyta</taxon>
        <taxon>Polypodiopsida</taxon>
        <taxon>Polypodiidae</taxon>
        <taxon>Polypodiales</taxon>
        <taxon>Pteridineae</taxon>
        <taxon>Pteridaceae</taxon>
        <taxon>Vittarioideae</taxon>
        <taxon>Adiantum</taxon>
    </lineage>
</organism>
<evidence type="ECO:0000256" key="1">
    <source>
        <dbReference type="SAM" id="MobiDB-lite"/>
    </source>
</evidence>
<protein>
    <submittedName>
        <fullName evidence="2">Uncharacterized protein</fullName>
    </submittedName>
</protein>
<dbReference type="AlphaFoldDB" id="A0A9D4Z3K4"/>
<accession>A0A9D4Z3K4</accession>
<dbReference type="EMBL" id="JABFUD020000025">
    <property type="protein sequence ID" value="KAI5059122.1"/>
    <property type="molecule type" value="Genomic_DNA"/>
</dbReference>
<evidence type="ECO:0000313" key="3">
    <source>
        <dbReference type="Proteomes" id="UP000886520"/>
    </source>
</evidence>
<evidence type="ECO:0000313" key="2">
    <source>
        <dbReference type="EMBL" id="KAI5059122.1"/>
    </source>
</evidence>
<sequence>MHVHGEGCPFSTWIGGFYANGAIVGGGREGGATAADINNNDAKRDGTVVGEGPKGGVAKGKIGSNGGEMDYRGKI</sequence>
<keyword evidence="3" id="KW-1185">Reference proteome</keyword>
<dbReference type="Proteomes" id="UP000886520">
    <property type="component" value="Chromosome 25"/>
</dbReference>